<dbReference type="Pfam" id="PF02589">
    <property type="entry name" value="LUD_dom"/>
    <property type="match status" value="1"/>
</dbReference>
<protein>
    <recommendedName>
        <fullName evidence="1">LUD domain-containing protein</fullName>
    </recommendedName>
</protein>
<gene>
    <name evidence="2" type="ORF">DSCW_45020</name>
</gene>
<accession>A0A5K7Z8R0</accession>
<dbReference type="Gene3D" id="3.40.50.10420">
    <property type="entry name" value="NagB/RpiA/CoA transferase-like"/>
    <property type="match status" value="1"/>
</dbReference>
<dbReference type="RefSeq" id="WP_155305868.1">
    <property type="nucleotide sequence ID" value="NZ_AP021875.1"/>
</dbReference>
<dbReference type="AlphaFoldDB" id="A0A5K7Z8R0"/>
<dbReference type="KEGG" id="dwd:DSCW_45020"/>
<dbReference type="PANTHER" id="PTHR43682:SF1">
    <property type="entry name" value="LACTATE UTILIZATION PROTEIN C"/>
    <property type="match status" value="1"/>
</dbReference>
<evidence type="ECO:0000313" key="3">
    <source>
        <dbReference type="Proteomes" id="UP000427769"/>
    </source>
</evidence>
<dbReference type="InterPro" id="IPR037171">
    <property type="entry name" value="NagB/RpiA_transferase-like"/>
</dbReference>
<feature type="domain" description="LUD" evidence="1">
    <location>
        <begin position="45"/>
        <end position="223"/>
    </location>
</feature>
<reference evidence="2 3" key="1">
    <citation type="submission" date="2019-11" db="EMBL/GenBank/DDBJ databases">
        <title>Comparative genomics of hydrocarbon-degrading Desulfosarcina strains.</title>
        <authorList>
            <person name="Watanabe M."/>
            <person name="Kojima H."/>
            <person name="Fukui M."/>
        </authorList>
    </citation>
    <scope>NUCLEOTIDE SEQUENCE [LARGE SCALE GENOMIC DNA]</scope>
    <source>
        <strain evidence="2 3">PP31</strain>
    </source>
</reference>
<dbReference type="PANTHER" id="PTHR43682">
    <property type="entry name" value="LACTATE UTILIZATION PROTEIN C"/>
    <property type="match status" value="1"/>
</dbReference>
<keyword evidence="3" id="KW-1185">Reference proteome</keyword>
<dbReference type="InterPro" id="IPR003741">
    <property type="entry name" value="LUD_dom"/>
</dbReference>
<evidence type="ECO:0000259" key="1">
    <source>
        <dbReference type="Pfam" id="PF02589"/>
    </source>
</evidence>
<evidence type="ECO:0000313" key="2">
    <source>
        <dbReference type="EMBL" id="BBO77085.1"/>
    </source>
</evidence>
<name>A0A5K7Z8R0_9BACT</name>
<sequence>MNSTPVVQPVRERIFKRLYASGTEQTEVPDAPLPQEPVLDRDEKIERLTALMTAVRTEVHLVEAAAWPKRLEELGREKGWKRLLYGPKSPIGPEIESAWPADAKGFPERVPYIQEVETFKKDLFETVDVAVTSTRGGVADTGAVVLWPTPEEPRLMSLVPPVHVAVLDADAIYDSMNAMMTAENWAAGMPTNALLISGPSKTADIEFTLVFGVHGPKELIVIIRK</sequence>
<dbReference type="InterPro" id="IPR024185">
    <property type="entry name" value="FTHF_cligase-like_sf"/>
</dbReference>
<dbReference type="Proteomes" id="UP000427769">
    <property type="component" value="Chromosome"/>
</dbReference>
<dbReference type="OrthoDB" id="9794187at2"/>
<dbReference type="EMBL" id="AP021875">
    <property type="protein sequence ID" value="BBO77085.1"/>
    <property type="molecule type" value="Genomic_DNA"/>
</dbReference>
<proteinExistence type="predicted"/>
<dbReference type="SUPFAM" id="SSF100950">
    <property type="entry name" value="NagB/RpiA/CoA transferase-like"/>
    <property type="match status" value="1"/>
</dbReference>
<organism evidence="2 3">
    <name type="scientific">Desulfosarcina widdelii</name>
    <dbReference type="NCBI Taxonomy" id="947919"/>
    <lineage>
        <taxon>Bacteria</taxon>
        <taxon>Pseudomonadati</taxon>
        <taxon>Thermodesulfobacteriota</taxon>
        <taxon>Desulfobacteria</taxon>
        <taxon>Desulfobacterales</taxon>
        <taxon>Desulfosarcinaceae</taxon>
        <taxon>Desulfosarcina</taxon>
    </lineage>
</organism>